<dbReference type="AlphaFoldDB" id="A0A9W7E2R2"/>
<reference evidence="2" key="1">
    <citation type="submission" date="2022-07" db="EMBL/GenBank/DDBJ databases">
        <title>Genome analysis of Parmales, a sister group of diatoms, reveals the evolutionary specialization of diatoms from phago-mixotrophs to photoautotrophs.</title>
        <authorList>
            <person name="Ban H."/>
            <person name="Sato S."/>
            <person name="Yoshikawa S."/>
            <person name="Kazumasa Y."/>
            <person name="Nakamura Y."/>
            <person name="Ichinomiya M."/>
            <person name="Saitoh K."/>
            <person name="Sato N."/>
            <person name="Blanc-Mathieu R."/>
            <person name="Endo H."/>
            <person name="Kuwata A."/>
            <person name="Ogata H."/>
        </authorList>
    </citation>
    <scope>NUCLEOTIDE SEQUENCE</scope>
</reference>
<name>A0A9W7E2R2_9STRA</name>
<proteinExistence type="predicted"/>
<sequence length="91" mass="10701">LRKKKTKKRGYAGPDFRRFRKNQIVRRYERVTMMRAVLPKESERELALMNTQRDIEKRQEEAERLFGGGGGVGGMDDYLTGTQPSRRRKRG</sequence>
<evidence type="ECO:0000313" key="2">
    <source>
        <dbReference type="EMBL" id="GMH63125.1"/>
    </source>
</evidence>
<dbReference type="EMBL" id="BRXZ01001126">
    <property type="protein sequence ID" value="GMH63125.1"/>
    <property type="molecule type" value="Genomic_DNA"/>
</dbReference>
<gene>
    <name evidence="2" type="ORF">TrRE_jg2596</name>
</gene>
<comment type="caution">
    <text evidence="2">The sequence shown here is derived from an EMBL/GenBank/DDBJ whole genome shotgun (WGS) entry which is preliminary data.</text>
</comment>
<evidence type="ECO:0000313" key="3">
    <source>
        <dbReference type="Proteomes" id="UP001165082"/>
    </source>
</evidence>
<keyword evidence="3" id="KW-1185">Reference proteome</keyword>
<accession>A0A9W7E2R2</accession>
<evidence type="ECO:0000256" key="1">
    <source>
        <dbReference type="SAM" id="MobiDB-lite"/>
    </source>
</evidence>
<organism evidence="2 3">
    <name type="scientific">Triparma retinervis</name>
    <dbReference type="NCBI Taxonomy" id="2557542"/>
    <lineage>
        <taxon>Eukaryota</taxon>
        <taxon>Sar</taxon>
        <taxon>Stramenopiles</taxon>
        <taxon>Ochrophyta</taxon>
        <taxon>Bolidophyceae</taxon>
        <taxon>Parmales</taxon>
        <taxon>Triparmaceae</taxon>
        <taxon>Triparma</taxon>
    </lineage>
</organism>
<protein>
    <submittedName>
        <fullName evidence="2">Uncharacterized protein</fullName>
    </submittedName>
</protein>
<feature type="region of interest" description="Disordered" evidence="1">
    <location>
        <begin position="65"/>
        <end position="91"/>
    </location>
</feature>
<feature type="non-terminal residue" evidence="2">
    <location>
        <position position="1"/>
    </location>
</feature>
<dbReference type="Proteomes" id="UP001165082">
    <property type="component" value="Unassembled WGS sequence"/>
</dbReference>